<evidence type="ECO:0000313" key="3">
    <source>
        <dbReference type="EMBL" id="GGA26998.1"/>
    </source>
</evidence>
<evidence type="ECO:0000259" key="2">
    <source>
        <dbReference type="Pfam" id="PF02464"/>
    </source>
</evidence>
<dbReference type="Proteomes" id="UP000616114">
    <property type="component" value="Unassembled WGS sequence"/>
</dbReference>
<sequence>MRNAAAGQIRGIRGRRPGGAAARSVELPAGEAPAVAAGLGRSTLDGMELHEECAQLAERIGEHARTHDLHIAAAESLTGGILSMHLSAAPQASTWYAGAVVAYESETKFRVLDVDRGPVVTERCALQMARGVSRLLGANAAIATTGVGGPDPDEGLEPGSTWIAVLLGDREWTSFHRFDGEPEDVLRQTAVTALQAAADALADYGAQESGS</sequence>
<organism evidence="3 4">
    <name type="scientific">Sediminivirga luteola</name>
    <dbReference type="NCBI Taxonomy" id="1774748"/>
    <lineage>
        <taxon>Bacteria</taxon>
        <taxon>Bacillati</taxon>
        <taxon>Actinomycetota</taxon>
        <taxon>Actinomycetes</taxon>
        <taxon>Micrococcales</taxon>
        <taxon>Brevibacteriaceae</taxon>
        <taxon>Sediminivirga</taxon>
    </lineage>
</organism>
<dbReference type="NCBIfam" id="TIGR00199">
    <property type="entry name" value="PncC_domain"/>
    <property type="match status" value="1"/>
</dbReference>
<comment type="caution">
    <text evidence="3">The sequence shown here is derived from an EMBL/GenBank/DDBJ whole genome shotgun (WGS) entry which is preliminary data.</text>
</comment>
<evidence type="ECO:0000256" key="1">
    <source>
        <dbReference type="SAM" id="MobiDB-lite"/>
    </source>
</evidence>
<dbReference type="InterPro" id="IPR008136">
    <property type="entry name" value="CinA_C"/>
</dbReference>
<protein>
    <recommendedName>
        <fullName evidence="2">CinA C-terminal domain-containing protein</fullName>
    </recommendedName>
</protein>
<dbReference type="Gene3D" id="3.90.950.20">
    <property type="entry name" value="CinA-like"/>
    <property type="match status" value="1"/>
</dbReference>
<dbReference type="SUPFAM" id="SSF142433">
    <property type="entry name" value="CinA-like"/>
    <property type="match status" value="1"/>
</dbReference>
<reference evidence="3" key="2">
    <citation type="submission" date="2020-09" db="EMBL/GenBank/DDBJ databases">
        <authorList>
            <person name="Sun Q."/>
            <person name="Zhou Y."/>
        </authorList>
    </citation>
    <scope>NUCLEOTIDE SEQUENCE</scope>
    <source>
        <strain evidence="3">CGMCC 1.12785</strain>
    </source>
</reference>
<dbReference type="AlphaFoldDB" id="A0A8J2U112"/>
<feature type="region of interest" description="Disordered" evidence="1">
    <location>
        <begin position="1"/>
        <end position="25"/>
    </location>
</feature>
<dbReference type="EMBL" id="BMFY01000019">
    <property type="protein sequence ID" value="GGA26998.1"/>
    <property type="molecule type" value="Genomic_DNA"/>
</dbReference>
<dbReference type="Pfam" id="PF02464">
    <property type="entry name" value="CinA"/>
    <property type="match status" value="1"/>
</dbReference>
<proteinExistence type="predicted"/>
<name>A0A8J2U112_9MICO</name>
<accession>A0A8J2U112</accession>
<feature type="domain" description="CinA C-terminal" evidence="2">
    <location>
        <begin position="55"/>
        <end position="198"/>
    </location>
</feature>
<feature type="compositionally biased region" description="Low complexity" evidence="1">
    <location>
        <begin position="1"/>
        <end position="11"/>
    </location>
</feature>
<reference evidence="3" key="1">
    <citation type="journal article" date="2014" name="Int. J. Syst. Evol. Microbiol.">
        <title>Complete genome sequence of Corynebacterium casei LMG S-19264T (=DSM 44701T), isolated from a smear-ripened cheese.</title>
        <authorList>
            <consortium name="US DOE Joint Genome Institute (JGI-PGF)"/>
            <person name="Walter F."/>
            <person name="Albersmeier A."/>
            <person name="Kalinowski J."/>
            <person name="Ruckert C."/>
        </authorList>
    </citation>
    <scope>NUCLEOTIDE SEQUENCE</scope>
    <source>
        <strain evidence="3">CGMCC 1.12785</strain>
    </source>
</reference>
<gene>
    <name evidence="3" type="ORF">GCM10011333_32270</name>
</gene>
<evidence type="ECO:0000313" key="4">
    <source>
        <dbReference type="Proteomes" id="UP000616114"/>
    </source>
</evidence>
<dbReference type="InterPro" id="IPR036653">
    <property type="entry name" value="CinA-like_C"/>
</dbReference>
<keyword evidence="4" id="KW-1185">Reference proteome</keyword>